<dbReference type="CDD" id="cd06445">
    <property type="entry name" value="ATase"/>
    <property type="match status" value="1"/>
</dbReference>
<sequence>MVLFGIIMRFAKDKSPLYRYLEQDKAVTSDETSNTQEIQNTLSPMAKIWHIVAMIPPGKVSSYGKVADFAGLPGRARYVSKALKSAPEHLSLPWHRVLNSQGKISFEKHSVSFQEQMELLRIEGVTVNCGKVDLSEFEWQPDMATLVMSIPF</sequence>
<evidence type="ECO:0000259" key="2">
    <source>
        <dbReference type="Pfam" id="PF01035"/>
    </source>
</evidence>
<dbReference type="InterPro" id="IPR014048">
    <property type="entry name" value="MethylDNA_cys_MeTrfase_DNA-bd"/>
</dbReference>
<dbReference type="GO" id="GO:0032259">
    <property type="term" value="P:methylation"/>
    <property type="evidence" value="ECO:0007669"/>
    <property type="project" value="UniProtKB-KW"/>
</dbReference>
<dbReference type="PANTHER" id="PTHR42942">
    <property type="entry name" value="6-O-METHYLGUANINE DNA METHYLTRANSFERASE"/>
    <property type="match status" value="1"/>
</dbReference>
<keyword evidence="4" id="KW-1185">Reference proteome</keyword>
<dbReference type="Pfam" id="PF01035">
    <property type="entry name" value="DNA_binding_1"/>
    <property type="match status" value="1"/>
</dbReference>
<keyword evidence="3" id="KW-0489">Methyltransferase</keyword>
<organism evidence="3 4">
    <name type="scientific">Shewanella decolorationis S12</name>
    <dbReference type="NCBI Taxonomy" id="1353536"/>
    <lineage>
        <taxon>Bacteria</taxon>
        <taxon>Pseudomonadati</taxon>
        <taxon>Pseudomonadota</taxon>
        <taxon>Gammaproteobacteria</taxon>
        <taxon>Alteromonadales</taxon>
        <taxon>Shewanellaceae</taxon>
        <taxon>Shewanella</taxon>
    </lineage>
</organism>
<dbReference type="SUPFAM" id="SSF46767">
    <property type="entry name" value="Methylated DNA-protein cysteine methyltransferase, C-terminal domain"/>
    <property type="match status" value="1"/>
</dbReference>
<gene>
    <name evidence="3" type="ORF">SHD_3035</name>
</gene>
<reference evidence="3 4" key="1">
    <citation type="journal article" date="2013" name="Genome Announc.">
        <title>Draft Genome Sequence of Shewanella decolorationis S12, a Dye-Degrading Bacterium Isolated from a Wastewater Treatment Plant.</title>
        <authorList>
            <person name="Xu M."/>
            <person name="Fang Y."/>
            <person name="Liu J."/>
            <person name="Chen X."/>
            <person name="Sun G."/>
            <person name="Guo J."/>
            <person name="Hua Z."/>
            <person name="Tu Q."/>
            <person name="Wu L."/>
            <person name="Zhou J."/>
            <person name="Liu X."/>
        </authorList>
    </citation>
    <scope>NUCLEOTIDE SEQUENCE [LARGE SCALE GENOMIC DNA]</scope>
    <source>
        <strain evidence="3 4">S12</strain>
    </source>
</reference>
<comment type="caution">
    <text evidence="3">The sequence shown here is derived from an EMBL/GenBank/DDBJ whole genome shotgun (WGS) entry which is preliminary data.</text>
</comment>
<keyword evidence="3" id="KW-0808">Transferase</keyword>
<name>A0ABP2Z0W0_9GAMM</name>
<keyword evidence="1" id="KW-0227">DNA damage</keyword>
<dbReference type="PANTHER" id="PTHR42942:SF1">
    <property type="entry name" value="ALKYLTRANSFERASE-LIKE PROTEIN 1"/>
    <property type="match status" value="1"/>
</dbReference>
<dbReference type="EMBL" id="AXZL01000072">
    <property type="protein sequence ID" value="ESE40283.1"/>
    <property type="molecule type" value="Genomic_DNA"/>
</dbReference>
<evidence type="ECO:0000256" key="1">
    <source>
        <dbReference type="ARBA" id="ARBA00022763"/>
    </source>
</evidence>
<evidence type="ECO:0000313" key="3">
    <source>
        <dbReference type="EMBL" id="ESE40283.1"/>
    </source>
</evidence>
<evidence type="ECO:0000313" key="4">
    <source>
        <dbReference type="Proteomes" id="UP000017548"/>
    </source>
</evidence>
<feature type="domain" description="Methylated-DNA-[protein]-cysteine S-methyltransferase DNA binding" evidence="2">
    <location>
        <begin position="46"/>
        <end position="125"/>
    </location>
</feature>
<dbReference type="GO" id="GO:0008168">
    <property type="term" value="F:methyltransferase activity"/>
    <property type="evidence" value="ECO:0007669"/>
    <property type="project" value="UniProtKB-KW"/>
</dbReference>
<protein>
    <submittedName>
        <fullName evidence="3">Methylated-dna--protein-cysteine methyltransferase</fullName>
    </submittedName>
</protein>
<dbReference type="InterPro" id="IPR036388">
    <property type="entry name" value="WH-like_DNA-bd_sf"/>
</dbReference>
<accession>A0ABP2Z0W0</accession>
<dbReference type="Proteomes" id="UP000017548">
    <property type="component" value="Unassembled WGS sequence"/>
</dbReference>
<dbReference type="Gene3D" id="1.10.10.10">
    <property type="entry name" value="Winged helix-like DNA-binding domain superfamily/Winged helix DNA-binding domain"/>
    <property type="match status" value="1"/>
</dbReference>
<dbReference type="InterPro" id="IPR036217">
    <property type="entry name" value="MethylDNA_cys_MeTrfase_DNAb"/>
</dbReference>
<proteinExistence type="predicted"/>
<dbReference type="InterPro" id="IPR052520">
    <property type="entry name" value="ATL_DNA_repair"/>
</dbReference>